<name>A0A0W0ZJD8_9GAMM</name>
<reference evidence="1 2" key="1">
    <citation type="submission" date="2015-11" db="EMBL/GenBank/DDBJ databases">
        <title>Genomic analysis of 38 Legionella species identifies large and diverse effector repertoires.</title>
        <authorList>
            <person name="Burstein D."/>
            <person name="Amaro F."/>
            <person name="Zusman T."/>
            <person name="Lifshitz Z."/>
            <person name="Cohen O."/>
            <person name="Gilbert J.A."/>
            <person name="Pupko T."/>
            <person name="Shuman H.A."/>
            <person name="Segal G."/>
        </authorList>
    </citation>
    <scope>NUCLEOTIDE SEQUENCE [LARGE SCALE GENOMIC DNA]</scope>
    <source>
        <strain evidence="1 2">IMVS3376</strain>
    </source>
</reference>
<dbReference type="Proteomes" id="UP000054926">
    <property type="component" value="Unassembled WGS sequence"/>
</dbReference>
<organism evidence="1 2">
    <name type="scientific">Legionella steelei</name>
    <dbReference type="NCBI Taxonomy" id="947033"/>
    <lineage>
        <taxon>Bacteria</taxon>
        <taxon>Pseudomonadati</taxon>
        <taxon>Pseudomonadota</taxon>
        <taxon>Gammaproteobacteria</taxon>
        <taxon>Legionellales</taxon>
        <taxon>Legionellaceae</taxon>
        <taxon>Legionella</taxon>
    </lineage>
</organism>
<proteinExistence type="predicted"/>
<dbReference type="EMBL" id="LNYY01000019">
    <property type="protein sequence ID" value="KTD69349.1"/>
    <property type="molecule type" value="Genomic_DNA"/>
</dbReference>
<gene>
    <name evidence="1" type="ORF">Lste_2507</name>
</gene>
<comment type="caution">
    <text evidence="1">The sequence shown here is derived from an EMBL/GenBank/DDBJ whole genome shotgun (WGS) entry which is preliminary data.</text>
</comment>
<dbReference type="STRING" id="947033.Lste_2507"/>
<evidence type="ECO:0000313" key="2">
    <source>
        <dbReference type="Proteomes" id="UP000054926"/>
    </source>
</evidence>
<dbReference type="AlphaFoldDB" id="A0A0W0ZJD8"/>
<evidence type="ECO:0000313" key="1">
    <source>
        <dbReference type="EMBL" id="KTD69349.1"/>
    </source>
</evidence>
<dbReference type="PATRIC" id="fig|947033.5.peg.2662"/>
<accession>A0A0W0ZJD8</accession>
<sequence length="264" mass="29645">MAKALIQKFRTALINYLQSPHKPQNEKELTASAFALIDCAAQTCNSIEPGKYMIALDDMVRIAARGIKIHPYHGLVLDTFARKLSLSGRKGEAPAFQVLNLTYHLYLKNNLIDPEKTARTKLDLIQQSMQQLKMANNPYAAELESALVKLTLATDEYFKLSPTEQLKKHAEFNQKLKFVCAEHRAAIESDVRIKSAFYGFLAVIFSIFDLFGLPLGEEYQRKNRFFQEGSLAPKNTLAGFNMPAIEIEETPEEGPGNYQAQGAL</sequence>
<protein>
    <submittedName>
        <fullName evidence="1">Uncharacterized protein</fullName>
    </submittedName>
</protein>
<keyword evidence="2" id="KW-1185">Reference proteome</keyword>